<feature type="compositionally biased region" description="Basic and acidic residues" evidence="9">
    <location>
        <begin position="139"/>
        <end position="158"/>
    </location>
</feature>
<evidence type="ECO:0000256" key="1">
    <source>
        <dbReference type="ARBA" id="ARBA00004147"/>
    </source>
</evidence>
<comment type="similarity">
    <text evidence="3 8">Belongs to the alphaherpesvirinae HHV-1 UL47 family.</text>
</comment>
<evidence type="ECO:0000256" key="5">
    <source>
        <dbReference type="ARBA" id="ARBA00022580"/>
    </source>
</evidence>
<keyword evidence="8" id="KW-0804">Transcription</keyword>
<keyword evidence="7 8" id="KW-1035">Host cytoplasm</keyword>
<dbReference type="GO" id="GO:0042025">
    <property type="term" value="C:host cell nucleus"/>
    <property type="evidence" value="ECO:0007669"/>
    <property type="project" value="UniProtKB-SubCell"/>
</dbReference>
<dbReference type="GO" id="GO:0030430">
    <property type="term" value="C:host cell cytoplasm"/>
    <property type="evidence" value="ECO:0007669"/>
    <property type="project" value="UniProtKB-SubCell"/>
</dbReference>
<feature type="region of interest" description="Disordered" evidence="9">
    <location>
        <begin position="46"/>
        <end position="79"/>
    </location>
</feature>
<keyword evidence="6 8" id="KW-0946">Virion</keyword>
<evidence type="ECO:0000256" key="6">
    <source>
        <dbReference type="ARBA" id="ARBA00022844"/>
    </source>
</evidence>
<feature type="compositionally biased region" description="Basic and acidic residues" evidence="9">
    <location>
        <begin position="92"/>
        <end position="107"/>
    </location>
</feature>
<evidence type="ECO:0000256" key="7">
    <source>
        <dbReference type="ARBA" id="ARBA00023200"/>
    </source>
</evidence>
<keyword evidence="8" id="KW-0694">RNA-binding</keyword>
<feature type="compositionally biased region" description="Basic residues" evidence="9">
    <location>
        <begin position="113"/>
        <end position="138"/>
    </location>
</feature>
<feature type="compositionally biased region" description="Basic and acidic residues" evidence="9">
    <location>
        <begin position="249"/>
        <end position="268"/>
    </location>
</feature>
<sequence length="811" mass="89952">MLALHRHGDVGQEQRQRTGSVRDYVTRGTKTRVRLSRSPYNMASIHVGPSETNYDDTYDRLETDGYRSSAGSTSRRNGQGFIGYIRDTFRDRRPLEHTGRDVPRDAIDASSRSKPRSKRRRSSSRRRHRNASAHTHYRRDREGRSSDRSGRDASRDMTDASSRSRPRSRRRRSSSRRRHRNASVRTHYSRGSGRSSIGSNGSEGRHRSRRWVQFRGRSSRGGEYTHAARSGRVRGRRRGSSRRRGPRAGGHEDRTSFNRDSSLERAPSDLKQNWISKGSGASSREKSQSLGSDSFSGDDDDLRPYERVVSAYTVPSPLSAEPDLNSIKVEGTSPTFIESLGTFIPLRRLLEPVPRVEAIREDKLLHTRGNTFGDGPLWHSDSRSDYAKGDMYTSAPPKGALAWKRTAKQAHALILCLGRDALRSAVVSGELNQKDAIIFLITSALELAVRIHKGGFSKFGRAKLLSSLPRVPTGDAKMFEGGAIRKAKGPAAAILRASYGSLAYWPELRCILGSKCKSAVRYAAAAMLRAEVFLLSRVSSDTVSVTKEELEMLSSCVTVGCVAASIAAQFLYVSSGRMLHRFKANRVRAWARLLGRGHKKLPMESLDVLYAEGMCLGRLESASYGTGGAPLGETFVGAYVATRSALTELMNEFVSRSTSANERDIESGDTLTATVVATTIVLQRLLGHLNIGVAHLTIAAMYHDLAVDVWSETFKLYRHLCYVCKGLYRPVSVDEYIADRDDAMEYLELEFERGDPPDGIATAIRGEEKNGELEALKLVPPPSGYNLLGTLASLQDVLEDAKEAIFKKTDR</sequence>
<feature type="compositionally biased region" description="Basic and acidic residues" evidence="9">
    <location>
        <begin position="1"/>
        <end position="16"/>
    </location>
</feature>
<keyword evidence="8" id="KW-0426">Late protein</keyword>
<accession>A0A5J6NLF1</accession>
<keyword evidence="8" id="KW-0805">Transcription regulation</keyword>
<dbReference type="EMBL" id="MH939248">
    <property type="protein sequence ID" value="QEY02223.1"/>
    <property type="molecule type" value="Genomic_DNA"/>
</dbReference>
<feature type="compositionally biased region" description="Polar residues" evidence="9">
    <location>
        <begin position="270"/>
        <end position="282"/>
    </location>
</feature>
<feature type="region of interest" description="Disordered" evidence="9">
    <location>
        <begin position="1"/>
        <end position="24"/>
    </location>
</feature>
<keyword evidence="4 8" id="KW-1048">Host nucleus</keyword>
<comment type="subunit">
    <text evidence="8">Interacts with US3 kinase. Interacts with UL31 and UL34; these interactions seem important for efficient virion nuclear egress. Interacts with UL41/VHS.</text>
</comment>
<evidence type="ECO:0000256" key="8">
    <source>
        <dbReference type="RuleBase" id="RU369113"/>
    </source>
</evidence>
<feature type="region of interest" description="Disordered" evidence="9">
    <location>
        <begin position="92"/>
        <end position="302"/>
    </location>
</feature>
<evidence type="ECO:0000256" key="4">
    <source>
        <dbReference type="ARBA" id="ARBA00022562"/>
    </source>
</evidence>
<organism evidence="10">
    <name type="scientific">Gallid alphaherpesvirus 3</name>
    <dbReference type="NCBI Taxonomy" id="35250"/>
    <lineage>
        <taxon>Viruses</taxon>
        <taxon>Duplodnaviria</taxon>
        <taxon>Heunggongvirae</taxon>
        <taxon>Peploviricota</taxon>
        <taxon>Herviviricetes</taxon>
        <taxon>Herpesvirales</taxon>
        <taxon>Orthoherpesviridae</taxon>
        <taxon>Alphaherpesvirinae</taxon>
        <taxon>Mardivirus</taxon>
        <taxon>Mardivirus gallidalpha3</taxon>
    </lineage>
</organism>
<comment type="domain">
    <text evidence="8">The nuclear export signal is CRM1-dependent.</text>
</comment>
<feature type="compositionally biased region" description="Basic residues" evidence="9">
    <location>
        <begin position="229"/>
        <end position="246"/>
    </location>
</feature>
<feature type="compositionally biased region" description="Basic residues" evidence="9">
    <location>
        <begin position="164"/>
        <end position="182"/>
    </location>
</feature>
<dbReference type="GO" id="GO:0003723">
    <property type="term" value="F:RNA binding"/>
    <property type="evidence" value="ECO:0007669"/>
    <property type="project" value="UniProtKB-UniRule"/>
</dbReference>
<evidence type="ECO:0000256" key="2">
    <source>
        <dbReference type="ARBA" id="ARBA00004192"/>
    </source>
</evidence>
<proteinExistence type="inferred from homology"/>
<reference evidence="10" key="1">
    <citation type="submission" date="2018-09" db="EMBL/GenBank/DDBJ databases">
        <title>Genomic sequence analysis of Gallid alphaherpesvirus 3 strain 301B/1.</title>
        <authorList>
            <person name="Kim T."/>
            <person name="Volkening J.D."/>
            <person name="Spatz S.J."/>
        </authorList>
    </citation>
    <scope>NUCLEOTIDE SEQUENCE</scope>
    <source>
        <strain evidence="10">301B/1</strain>
    </source>
</reference>
<dbReference type="GO" id="GO:0006355">
    <property type="term" value="P:regulation of DNA-templated transcription"/>
    <property type="evidence" value="ECO:0007669"/>
    <property type="project" value="UniProtKB-UniRule"/>
</dbReference>
<evidence type="ECO:0000313" key="10">
    <source>
        <dbReference type="EMBL" id="QEY02223.1"/>
    </source>
</evidence>
<comment type="subcellular location">
    <subcellularLocation>
        <location evidence="2 8">Host cytoplasm</location>
    </subcellularLocation>
    <subcellularLocation>
        <location evidence="1 8">Host nucleus</location>
    </subcellularLocation>
    <subcellularLocation>
        <location evidence="8">Virion tegument</location>
    </subcellularLocation>
    <text evidence="8">Major tegument protein of the virion. Undergoes nucleocytoplasmic shuttling during infection. Localizes to the major sites of transcription in the infected cell nucleus.</text>
</comment>
<evidence type="ECO:0000256" key="3">
    <source>
        <dbReference type="ARBA" id="ARBA00005238"/>
    </source>
</evidence>
<evidence type="ECO:0000256" key="9">
    <source>
        <dbReference type="SAM" id="MobiDB-lite"/>
    </source>
</evidence>
<feature type="compositionally biased region" description="Low complexity" evidence="9">
    <location>
        <begin position="189"/>
        <end position="202"/>
    </location>
</feature>
<name>A0A5J6NLF1_9ALPH</name>
<comment type="function">
    <text evidence="8">Tegument protein that can bind to various RNA transcripts. Plays a role in the attenuation of selective viral and cellular mRNA degradation by modulating the activity of host shutoff RNase UL41/VHS. Also plays a role in the primary envelopment of virions in the perinuclear space, probably by interacting with two nuclear egress proteins UL31 and UL34.</text>
</comment>
<dbReference type="InterPro" id="IPR005029">
    <property type="entry name" value="Herpes_UL47"/>
</dbReference>
<protein>
    <recommendedName>
        <fullName evidence="8">Tegument protein UL47</fullName>
    </recommendedName>
</protein>
<keyword evidence="5 8" id="KW-0920">Virion tegument</keyword>
<dbReference type="GO" id="GO:0019033">
    <property type="term" value="C:viral tegument"/>
    <property type="evidence" value="ECO:0007669"/>
    <property type="project" value="UniProtKB-SubCell"/>
</dbReference>
<dbReference type="Pfam" id="PF03362">
    <property type="entry name" value="Herpes_UL47"/>
    <property type="match status" value="1"/>
</dbReference>
<gene>
    <name evidence="10" type="primary">UL47</name>
</gene>